<name>A0A553PHR5_TIGCA</name>
<evidence type="ECO:0000259" key="4">
    <source>
        <dbReference type="PROSITE" id="PS50097"/>
    </source>
</evidence>
<feature type="domain" description="BTB" evidence="4">
    <location>
        <begin position="39"/>
        <end position="104"/>
    </location>
</feature>
<dbReference type="PROSITE" id="PS50097">
    <property type="entry name" value="BTB"/>
    <property type="match status" value="1"/>
</dbReference>
<comment type="caution">
    <text evidence="6">The sequence shown here is derived from an EMBL/GenBank/DDBJ whole genome shotgun (WGS) entry which is preliminary data.</text>
</comment>
<feature type="compositionally biased region" description="Low complexity" evidence="3">
    <location>
        <begin position="258"/>
        <end position="279"/>
    </location>
</feature>
<dbReference type="SUPFAM" id="SSF54695">
    <property type="entry name" value="POZ domain"/>
    <property type="match status" value="1"/>
</dbReference>
<dbReference type="Proteomes" id="UP000318571">
    <property type="component" value="Chromosome 5"/>
</dbReference>
<dbReference type="GO" id="GO:0006357">
    <property type="term" value="P:regulation of transcription by RNA polymerase II"/>
    <property type="evidence" value="ECO:0007669"/>
    <property type="project" value="TreeGrafter"/>
</dbReference>
<feature type="region of interest" description="Disordered" evidence="3">
    <location>
        <begin position="147"/>
        <end position="228"/>
    </location>
</feature>
<dbReference type="AlphaFoldDB" id="A0A553PHR5"/>
<dbReference type="Gene3D" id="3.30.710.10">
    <property type="entry name" value="Potassium Channel Kv1.1, Chain A"/>
    <property type="match status" value="1"/>
</dbReference>
<keyword evidence="7" id="KW-1185">Reference proteome</keyword>
<evidence type="ECO:0000256" key="2">
    <source>
        <dbReference type="PROSITE-ProRule" id="PRU00042"/>
    </source>
</evidence>
<dbReference type="InterPro" id="IPR000210">
    <property type="entry name" value="BTB/POZ_dom"/>
</dbReference>
<organism evidence="6 7">
    <name type="scientific">Tigriopus californicus</name>
    <name type="common">Marine copepod</name>
    <dbReference type="NCBI Taxonomy" id="6832"/>
    <lineage>
        <taxon>Eukaryota</taxon>
        <taxon>Metazoa</taxon>
        <taxon>Ecdysozoa</taxon>
        <taxon>Arthropoda</taxon>
        <taxon>Crustacea</taxon>
        <taxon>Multicrustacea</taxon>
        <taxon>Hexanauplia</taxon>
        <taxon>Copepoda</taxon>
        <taxon>Harpacticoida</taxon>
        <taxon>Harpacticidae</taxon>
        <taxon>Tigriopus</taxon>
    </lineage>
</organism>
<proteinExistence type="predicted"/>
<keyword evidence="2" id="KW-0862">Zinc</keyword>
<accession>A0A553PHR5</accession>
<dbReference type="PROSITE" id="PS50157">
    <property type="entry name" value="ZINC_FINGER_C2H2_2"/>
    <property type="match status" value="1"/>
</dbReference>
<evidence type="ECO:0008006" key="8">
    <source>
        <dbReference type="Google" id="ProtNLM"/>
    </source>
</evidence>
<keyword evidence="2" id="KW-0479">Metal-binding</keyword>
<dbReference type="InterPro" id="IPR051095">
    <property type="entry name" value="Dros_DevTransReg"/>
</dbReference>
<dbReference type="STRING" id="6832.A0A553PHR5"/>
<dbReference type="Pfam" id="PF00651">
    <property type="entry name" value="BTB"/>
    <property type="match status" value="1"/>
</dbReference>
<dbReference type="SMART" id="SM00225">
    <property type="entry name" value="BTB"/>
    <property type="match status" value="1"/>
</dbReference>
<feature type="compositionally biased region" description="Basic and acidic residues" evidence="3">
    <location>
        <begin position="163"/>
        <end position="172"/>
    </location>
</feature>
<dbReference type="GO" id="GO:0048513">
    <property type="term" value="P:animal organ development"/>
    <property type="evidence" value="ECO:0007669"/>
    <property type="project" value="UniProtKB-ARBA"/>
</dbReference>
<dbReference type="GO" id="GO:0048468">
    <property type="term" value="P:cell development"/>
    <property type="evidence" value="ECO:0007669"/>
    <property type="project" value="UniProtKB-ARBA"/>
</dbReference>
<feature type="region of interest" description="Disordered" evidence="3">
    <location>
        <begin position="254"/>
        <end position="279"/>
    </location>
</feature>
<evidence type="ECO:0000313" key="6">
    <source>
        <dbReference type="EMBL" id="TRY77230.1"/>
    </source>
</evidence>
<keyword evidence="2" id="KW-0863">Zinc-finger</keyword>
<dbReference type="GO" id="GO:0008270">
    <property type="term" value="F:zinc ion binding"/>
    <property type="evidence" value="ECO:0007669"/>
    <property type="project" value="UniProtKB-KW"/>
</dbReference>
<dbReference type="EMBL" id="VCGU01000004">
    <property type="protein sequence ID" value="TRY77230.1"/>
    <property type="molecule type" value="Genomic_DNA"/>
</dbReference>
<dbReference type="PANTHER" id="PTHR23110:SF109">
    <property type="entry name" value="FI07618P-RELATED"/>
    <property type="match status" value="1"/>
</dbReference>
<protein>
    <recommendedName>
        <fullName evidence="8">BTB domain-containing protein</fullName>
    </recommendedName>
</protein>
<evidence type="ECO:0000313" key="7">
    <source>
        <dbReference type="Proteomes" id="UP000318571"/>
    </source>
</evidence>
<evidence type="ECO:0000256" key="3">
    <source>
        <dbReference type="SAM" id="MobiDB-lite"/>
    </source>
</evidence>
<dbReference type="InterPro" id="IPR011333">
    <property type="entry name" value="SKP1/BTB/POZ_sf"/>
</dbReference>
<feature type="compositionally biased region" description="Acidic residues" evidence="3">
    <location>
        <begin position="208"/>
        <end position="220"/>
    </location>
</feature>
<evidence type="ECO:0000256" key="1">
    <source>
        <dbReference type="ARBA" id="ARBA00023242"/>
    </source>
</evidence>
<evidence type="ECO:0000259" key="5">
    <source>
        <dbReference type="PROSITE" id="PS50157"/>
    </source>
</evidence>
<keyword evidence="1" id="KW-0539">Nucleus</keyword>
<feature type="domain" description="C2H2-type" evidence="5">
    <location>
        <begin position="302"/>
        <end position="329"/>
    </location>
</feature>
<sequence>MEPDSADPSRAKTYHLKWSSHIPNLETVFTTLLESESLSDVTLVCSDGSIKSHRLLLASCSNYFLRVFLETPTKKPMIVVPEITTETMKHLLAFIYTGEVRVVEEVLENLIAAATMLQIRGLATASENEGGLDDSVEVTTNYQGLNKSKDRSFDEEVTPLEKLSPKKSESREVTFNPFTLTAPRLNLEQPQYIEEEDNNRPKQSSDFNGEDSLQESEDPESTYSHPQTQHLLNQSSQIHPGLGTLENMYNHFLQGKITPSPSSAPDSPTVSSKSSNNSVTTVANLSIQQEEIARLMAQVSCPTCPICQKDCGNYPNLRSHLQIHVNIKPFVGARKAAKGSSRSSAASKSINNDYGVSSFSNMPLHPIPPHSTSQPPQVQAWNNNAFPGINPYCLPSPHSGPANQPQMASQNLHDHPHQMLFSGQPVQHMISDRNAIMASLMKIP</sequence>
<dbReference type="GO" id="GO:0003006">
    <property type="term" value="P:developmental process involved in reproduction"/>
    <property type="evidence" value="ECO:0007669"/>
    <property type="project" value="UniProtKB-ARBA"/>
</dbReference>
<dbReference type="GO" id="GO:0005634">
    <property type="term" value="C:nucleus"/>
    <property type="evidence" value="ECO:0007669"/>
    <property type="project" value="TreeGrafter"/>
</dbReference>
<dbReference type="PANTHER" id="PTHR23110">
    <property type="entry name" value="BTB DOMAIN TRANSCRIPTION FACTOR"/>
    <property type="match status" value="1"/>
</dbReference>
<dbReference type="PROSITE" id="PS00028">
    <property type="entry name" value="ZINC_FINGER_C2H2_1"/>
    <property type="match status" value="1"/>
</dbReference>
<reference evidence="6 7" key="1">
    <citation type="journal article" date="2018" name="Nat. Ecol. Evol.">
        <title>Genomic signatures of mitonuclear coevolution across populations of Tigriopus californicus.</title>
        <authorList>
            <person name="Barreto F.S."/>
            <person name="Watson E.T."/>
            <person name="Lima T.G."/>
            <person name="Willett C.S."/>
            <person name="Edmands S."/>
            <person name="Li W."/>
            <person name="Burton R.S."/>
        </authorList>
    </citation>
    <scope>NUCLEOTIDE SEQUENCE [LARGE SCALE GENOMIC DNA]</scope>
    <source>
        <strain evidence="6 7">San Diego</strain>
    </source>
</reference>
<dbReference type="InterPro" id="IPR013087">
    <property type="entry name" value="Znf_C2H2_type"/>
</dbReference>
<gene>
    <name evidence="6" type="ORF">TCAL_14760</name>
</gene>